<evidence type="ECO:0008006" key="11">
    <source>
        <dbReference type="Google" id="ProtNLM"/>
    </source>
</evidence>
<dbReference type="Proteomes" id="UP000001514">
    <property type="component" value="Unassembled WGS sequence"/>
</dbReference>
<keyword evidence="4" id="KW-0539">Nucleus</keyword>
<evidence type="ECO:0000256" key="4">
    <source>
        <dbReference type="ARBA" id="ARBA00023242"/>
    </source>
</evidence>
<organism evidence="10">
    <name type="scientific">Selaginella moellendorffii</name>
    <name type="common">Spikemoss</name>
    <dbReference type="NCBI Taxonomy" id="88036"/>
    <lineage>
        <taxon>Eukaryota</taxon>
        <taxon>Viridiplantae</taxon>
        <taxon>Streptophyta</taxon>
        <taxon>Embryophyta</taxon>
        <taxon>Tracheophyta</taxon>
        <taxon>Lycopodiopsida</taxon>
        <taxon>Selaginellales</taxon>
        <taxon>Selaginellaceae</taxon>
        <taxon>Selaginella</taxon>
    </lineage>
</organism>
<feature type="domain" description="Nucleolar complex-associated protein 3 N-terminal" evidence="8">
    <location>
        <begin position="178"/>
        <end position="268"/>
    </location>
</feature>
<dbReference type="KEGG" id="smo:SELMODRAFT_107606"/>
<dbReference type="GO" id="GO:0005730">
    <property type="term" value="C:nucleolus"/>
    <property type="evidence" value="ECO:0000318"/>
    <property type="project" value="GO_Central"/>
</dbReference>
<dbReference type="AlphaFoldDB" id="D8S3E5"/>
<dbReference type="GO" id="GO:0003682">
    <property type="term" value="F:chromatin binding"/>
    <property type="evidence" value="ECO:0000318"/>
    <property type="project" value="GO_Central"/>
</dbReference>
<dbReference type="SUPFAM" id="SSF48371">
    <property type="entry name" value="ARM repeat"/>
    <property type="match status" value="1"/>
</dbReference>
<evidence type="ECO:0000256" key="5">
    <source>
        <dbReference type="SAM" id="MobiDB-lite"/>
    </source>
</evidence>
<evidence type="ECO:0000313" key="9">
    <source>
        <dbReference type="EMBL" id="EFJ21093.1"/>
    </source>
</evidence>
<dbReference type="InParanoid" id="D8S3E5"/>
<evidence type="ECO:0000313" key="10">
    <source>
        <dbReference type="Proteomes" id="UP000001514"/>
    </source>
</evidence>
<dbReference type="PANTHER" id="PTHR14428:SF5">
    <property type="entry name" value="NUCLEOLAR COMPLEX PROTEIN 3 HOMOLOG"/>
    <property type="match status" value="1"/>
</dbReference>
<dbReference type="InterPro" id="IPR005612">
    <property type="entry name" value="CCAAT-binding_factor"/>
</dbReference>
<reference evidence="9 10" key="1">
    <citation type="journal article" date="2011" name="Science">
        <title>The Selaginella genome identifies genetic changes associated with the evolution of vascular plants.</title>
        <authorList>
            <person name="Banks J.A."/>
            <person name="Nishiyama T."/>
            <person name="Hasebe M."/>
            <person name="Bowman J.L."/>
            <person name="Gribskov M."/>
            <person name="dePamphilis C."/>
            <person name="Albert V.A."/>
            <person name="Aono N."/>
            <person name="Aoyama T."/>
            <person name="Ambrose B.A."/>
            <person name="Ashton N.W."/>
            <person name="Axtell M.J."/>
            <person name="Barker E."/>
            <person name="Barker M.S."/>
            <person name="Bennetzen J.L."/>
            <person name="Bonawitz N.D."/>
            <person name="Chapple C."/>
            <person name="Cheng C."/>
            <person name="Correa L.G."/>
            <person name="Dacre M."/>
            <person name="DeBarry J."/>
            <person name="Dreyer I."/>
            <person name="Elias M."/>
            <person name="Engstrom E.M."/>
            <person name="Estelle M."/>
            <person name="Feng L."/>
            <person name="Finet C."/>
            <person name="Floyd S.K."/>
            <person name="Frommer W.B."/>
            <person name="Fujita T."/>
            <person name="Gramzow L."/>
            <person name="Gutensohn M."/>
            <person name="Harholt J."/>
            <person name="Hattori M."/>
            <person name="Heyl A."/>
            <person name="Hirai T."/>
            <person name="Hiwatashi Y."/>
            <person name="Ishikawa M."/>
            <person name="Iwata M."/>
            <person name="Karol K.G."/>
            <person name="Koehler B."/>
            <person name="Kolukisaoglu U."/>
            <person name="Kubo M."/>
            <person name="Kurata T."/>
            <person name="Lalonde S."/>
            <person name="Li K."/>
            <person name="Li Y."/>
            <person name="Litt A."/>
            <person name="Lyons E."/>
            <person name="Manning G."/>
            <person name="Maruyama T."/>
            <person name="Michael T.P."/>
            <person name="Mikami K."/>
            <person name="Miyazaki S."/>
            <person name="Morinaga S."/>
            <person name="Murata T."/>
            <person name="Mueller-Roeber B."/>
            <person name="Nelson D.R."/>
            <person name="Obara M."/>
            <person name="Oguri Y."/>
            <person name="Olmstead R.G."/>
            <person name="Onodera N."/>
            <person name="Petersen B.L."/>
            <person name="Pils B."/>
            <person name="Prigge M."/>
            <person name="Rensing S.A."/>
            <person name="Riano-Pachon D.M."/>
            <person name="Roberts A.W."/>
            <person name="Sato Y."/>
            <person name="Scheller H.V."/>
            <person name="Schulz B."/>
            <person name="Schulz C."/>
            <person name="Shakirov E.V."/>
            <person name="Shibagaki N."/>
            <person name="Shinohara N."/>
            <person name="Shippen D.E."/>
            <person name="Soerensen I."/>
            <person name="Sotooka R."/>
            <person name="Sugimoto N."/>
            <person name="Sugita M."/>
            <person name="Sumikawa N."/>
            <person name="Tanurdzic M."/>
            <person name="Theissen G."/>
            <person name="Ulvskov P."/>
            <person name="Wakazuki S."/>
            <person name="Weng J.K."/>
            <person name="Willats W.W."/>
            <person name="Wipf D."/>
            <person name="Wolf P.G."/>
            <person name="Yang L."/>
            <person name="Zimmer A.D."/>
            <person name="Zhu Q."/>
            <person name="Mitros T."/>
            <person name="Hellsten U."/>
            <person name="Loque D."/>
            <person name="Otillar R."/>
            <person name="Salamov A."/>
            <person name="Schmutz J."/>
            <person name="Shapiro H."/>
            <person name="Lindquist E."/>
            <person name="Lucas S."/>
            <person name="Rokhsar D."/>
            <person name="Grigoriev I.V."/>
        </authorList>
    </citation>
    <scope>NUCLEOTIDE SEQUENCE [LARGE SCALE GENOMIC DNA]</scope>
</reference>
<feature type="compositionally biased region" description="Basic residues" evidence="5">
    <location>
        <begin position="797"/>
        <end position="813"/>
    </location>
</feature>
<dbReference type="EMBL" id="GL377600">
    <property type="protein sequence ID" value="EFJ21093.1"/>
    <property type="molecule type" value="Genomic_DNA"/>
</dbReference>
<dbReference type="PANTHER" id="PTHR14428">
    <property type="entry name" value="NUCLEOLAR COMPLEX PROTEIN 3"/>
    <property type="match status" value="1"/>
</dbReference>
<evidence type="ECO:0000256" key="1">
    <source>
        <dbReference type="ARBA" id="ARBA00004604"/>
    </source>
</evidence>
<protein>
    <recommendedName>
        <fullName evidence="11">CCAAT-binding factor domain-containing protein</fullName>
    </recommendedName>
</protein>
<feature type="region of interest" description="Disordered" evidence="5">
    <location>
        <begin position="97"/>
        <end position="152"/>
    </location>
</feature>
<feature type="transmembrane region" description="Helical" evidence="6">
    <location>
        <begin position="588"/>
        <end position="611"/>
    </location>
</feature>
<dbReference type="GO" id="GO:0006270">
    <property type="term" value="P:DNA replication initiation"/>
    <property type="evidence" value="ECO:0000318"/>
    <property type="project" value="GO_Central"/>
</dbReference>
<comment type="similarity">
    <text evidence="2">Belongs to the CBF/MAK21 family.</text>
</comment>
<gene>
    <name evidence="9" type="ORF">SELMODRAFT_107606</name>
</gene>
<dbReference type="InterPro" id="IPR011501">
    <property type="entry name" value="Noc3_N"/>
</dbReference>
<dbReference type="Pfam" id="PF07540">
    <property type="entry name" value="NOC3p"/>
    <property type="match status" value="1"/>
</dbReference>
<dbReference type="InterPro" id="IPR016024">
    <property type="entry name" value="ARM-type_fold"/>
</dbReference>
<feature type="domain" description="CCAAT-binding factor" evidence="7">
    <location>
        <begin position="515"/>
        <end position="681"/>
    </location>
</feature>
<keyword evidence="3" id="KW-0175">Coiled coil</keyword>
<dbReference type="FunCoup" id="D8S3E5">
    <property type="interactions" value="3880"/>
</dbReference>
<name>D8S3E5_SELML</name>
<dbReference type="InterPro" id="IPR016903">
    <property type="entry name" value="Nucleolar_cplx-assoc_3"/>
</dbReference>
<feature type="non-terminal residue" evidence="9">
    <location>
        <position position="1"/>
    </location>
</feature>
<keyword evidence="6" id="KW-1133">Transmembrane helix</keyword>
<feature type="region of interest" description="Disordered" evidence="5">
    <location>
        <begin position="794"/>
        <end position="813"/>
    </location>
</feature>
<proteinExistence type="inferred from homology"/>
<keyword evidence="6" id="KW-0812">Transmembrane</keyword>
<dbReference type="STRING" id="88036.D8S3E5"/>
<dbReference type="Pfam" id="PF03914">
    <property type="entry name" value="CBF"/>
    <property type="match status" value="1"/>
</dbReference>
<accession>D8S3E5</accession>
<dbReference type="Gramene" id="EFJ21093">
    <property type="protein sequence ID" value="EFJ21093"/>
    <property type="gene ID" value="SELMODRAFT_107606"/>
</dbReference>
<evidence type="ECO:0000256" key="6">
    <source>
        <dbReference type="SAM" id="Phobius"/>
    </source>
</evidence>
<keyword evidence="10" id="KW-1185">Reference proteome</keyword>
<evidence type="ECO:0000259" key="7">
    <source>
        <dbReference type="Pfam" id="PF03914"/>
    </source>
</evidence>
<keyword evidence="6" id="KW-0472">Membrane</keyword>
<evidence type="ECO:0000259" key="8">
    <source>
        <dbReference type="Pfam" id="PF07540"/>
    </source>
</evidence>
<evidence type="ECO:0000256" key="2">
    <source>
        <dbReference type="ARBA" id="ARBA00007797"/>
    </source>
</evidence>
<dbReference type="HOGENOM" id="CLU_012441_4_0_1"/>
<comment type="subcellular location">
    <subcellularLocation>
        <location evidence="1">Nucleus</location>
        <location evidence="1">Nucleolus</location>
    </subcellularLocation>
</comment>
<dbReference type="OMA" id="FGNMANF"/>
<dbReference type="eggNOG" id="KOG2153">
    <property type="taxonomic scope" value="Eukaryota"/>
</dbReference>
<sequence length="813" mass="90866">PVPLLPPEIHDDDIEISDGDVEFVTKNKGYAGFLSGLDTKGITKQVLGLKPDWNGDNLERFYEKKAKVAANKDFDNALTVDPVDALPIKNPDGTLEYRRVEKAKAVPSTEKKQDADKKEQPTKTKQKAQDKSIKAKKESKPRAKGAEVEPDVKKPALQPEVLEELQEFVSVEEKRGHMKEKIANLSTELLSCPEDSTGSLKELISICSDKDDTVKHFAMLSLMAIFRDILPGYRIRPPTEKELEMKVSKEVKQTRDYEATLLKCYQGYVQTLIRGSYTASGRHIALKCMCGLLEAVPHFNFGDNLLRAVVPFLDASDPAERYVTLASLALCSLFKNERKHGGEATVEAVQLIADYVKESDCNVQPDPMFVLQVFLALTFDENIVNKNEKALHKPKSKFKREDKKEKRNTSADDIRKEVAYDFREASTLPDAKERRKLQTATLSAVFETYFRVLKAAVAPSTATDSSSSLCSHPLLGTCLQGLLKFSHLISVDFLGDLLAVLRKLAEGKSSVEERLQCCVAAFRIMKANLDALTVDLKEFYVHFYDVLLHLYPDRNLDSENSFAEALQVILCESRHHDLQRVAAFVKRLAAVSFHFGSSTAMAALVIIRHLLLRYKKCRNLLENDGGGGNAMVRTSSFFPFLTDLQVFHLNEPDPDLSGALSSVLWELALLQSHYNPEVAKLSQQIAGTLASENFSVVMSPKDATAAYSTQQGGFRPAVKLPPSKLVKKSSYKSRQAPSSLLDSVEDSENAVDFRGYFRLLRDITENQALRKELVKSKTMVEMYARYKSEKRIAAAGKKSKTKGPRKINKKIKA</sequence>
<evidence type="ECO:0000256" key="3">
    <source>
        <dbReference type="ARBA" id="ARBA00023054"/>
    </source>
</evidence>